<dbReference type="EMBL" id="LDCN01000005">
    <property type="protein sequence ID" value="KLH97984.1"/>
    <property type="molecule type" value="Genomic_DNA"/>
</dbReference>
<evidence type="ECO:0000313" key="4">
    <source>
        <dbReference type="Proteomes" id="UP000319498"/>
    </source>
</evidence>
<dbReference type="Pfam" id="PF04229">
    <property type="entry name" value="GrpB"/>
    <property type="match status" value="1"/>
</dbReference>
<dbReference type="RefSeq" id="WP_047071933.1">
    <property type="nucleotide sequence ID" value="NZ_BJOL01000008.1"/>
</dbReference>
<dbReference type="SUPFAM" id="SSF81301">
    <property type="entry name" value="Nucleotidyltransferase"/>
    <property type="match status" value="1"/>
</dbReference>
<organism evidence="2 3">
    <name type="scientific">Brevibacillus formosus</name>
    <dbReference type="NCBI Taxonomy" id="54913"/>
    <lineage>
        <taxon>Bacteria</taxon>
        <taxon>Bacillati</taxon>
        <taxon>Bacillota</taxon>
        <taxon>Bacilli</taxon>
        <taxon>Bacillales</taxon>
        <taxon>Paenibacillaceae</taxon>
        <taxon>Brevibacillus</taxon>
    </lineage>
</organism>
<dbReference type="Proteomes" id="UP000319498">
    <property type="component" value="Unassembled WGS sequence"/>
</dbReference>
<dbReference type="Proteomes" id="UP000035218">
    <property type="component" value="Unassembled WGS sequence"/>
</dbReference>
<dbReference type="InterPro" id="IPR043519">
    <property type="entry name" value="NT_sf"/>
</dbReference>
<reference evidence="2 3" key="1">
    <citation type="submission" date="2015-05" db="EMBL/GenBank/DDBJ databases">
        <title>Genome sequencing project for genomic taxonomy and phylogenomics of Bacillus-like bacteria.</title>
        <authorList>
            <person name="Liu B."/>
            <person name="Wang J."/>
            <person name="Zhu Y."/>
            <person name="Liu G."/>
            <person name="Chen Q."/>
            <person name="Chen Z."/>
            <person name="Lan J."/>
            <person name="Che J."/>
            <person name="Ge C."/>
            <person name="Shi H."/>
            <person name="Pan Z."/>
            <person name="Liu X."/>
        </authorList>
    </citation>
    <scope>NUCLEOTIDE SEQUENCE [LARGE SCALE GENOMIC DNA]</scope>
    <source>
        <strain evidence="2 3">DSM 9885</strain>
    </source>
</reference>
<name>A0A837KKK9_9BACL</name>
<accession>A0A837KKK9</accession>
<keyword evidence="4" id="KW-1185">Reference proteome</keyword>
<dbReference type="InterPro" id="IPR007344">
    <property type="entry name" value="GrpB/CoaE"/>
</dbReference>
<dbReference type="Gene3D" id="3.30.460.10">
    <property type="entry name" value="Beta Polymerase, domain 2"/>
    <property type="match status" value="1"/>
</dbReference>
<reference evidence="1 4" key="2">
    <citation type="submission" date="2019-06" db="EMBL/GenBank/DDBJ databases">
        <title>Whole genome shotgun sequence of Brevibacillus formosus NBRC 15716.</title>
        <authorList>
            <person name="Hosoyama A."/>
            <person name="Uohara A."/>
            <person name="Ohji S."/>
            <person name="Ichikawa N."/>
        </authorList>
    </citation>
    <scope>NUCLEOTIDE SEQUENCE [LARGE SCALE GENOMIC DNA]</scope>
    <source>
        <strain evidence="1 4">NBRC 15716</strain>
    </source>
</reference>
<sequence length="174" mass="20083">MNIDEPIHLEGFTENWSRMFTEEQQLLSLHLADWVEGIEHFGSTAIDGMTAKPIIDILIGVGHMDRVKFVTGKIQECGYEFLGEAGIIGRLYFRKRGQRSFNAHVVSYEGALWNDNLLLRNYLRVHKEEAVRYGDFKKQIVQKGAQTLLDYSNQKNKFVREVLARAKAWHKANT</sequence>
<evidence type="ECO:0000313" key="2">
    <source>
        <dbReference type="EMBL" id="KLH97984.1"/>
    </source>
</evidence>
<gene>
    <name evidence="2" type="ORF">AA984_19170</name>
    <name evidence="1" type="ORF">BFO01nite_14440</name>
</gene>
<evidence type="ECO:0008006" key="5">
    <source>
        <dbReference type="Google" id="ProtNLM"/>
    </source>
</evidence>
<dbReference type="EMBL" id="BJOL01000008">
    <property type="protein sequence ID" value="GED57312.1"/>
    <property type="molecule type" value="Genomic_DNA"/>
</dbReference>
<dbReference type="PANTHER" id="PTHR34822">
    <property type="entry name" value="GRPB DOMAIN PROTEIN (AFU_ORTHOLOGUE AFUA_1G01530)"/>
    <property type="match status" value="1"/>
</dbReference>
<dbReference type="AlphaFoldDB" id="A0A837KKK9"/>
<evidence type="ECO:0000313" key="3">
    <source>
        <dbReference type="Proteomes" id="UP000035218"/>
    </source>
</evidence>
<evidence type="ECO:0000313" key="1">
    <source>
        <dbReference type="EMBL" id="GED57312.1"/>
    </source>
</evidence>
<dbReference type="PANTHER" id="PTHR34822:SF1">
    <property type="entry name" value="GRPB FAMILY PROTEIN"/>
    <property type="match status" value="1"/>
</dbReference>
<dbReference type="OrthoDB" id="9799092at2"/>
<protein>
    <recommendedName>
        <fullName evidence="5">GrpB family protein</fullName>
    </recommendedName>
</protein>
<proteinExistence type="predicted"/>
<dbReference type="GeneID" id="87587184"/>
<comment type="caution">
    <text evidence="2">The sequence shown here is derived from an EMBL/GenBank/DDBJ whole genome shotgun (WGS) entry which is preliminary data.</text>
</comment>